<evidence type="ECO:0008006" key="3">
    <source>
        <dbReference type="Google" id="ProtNLM"/>
    </source>
</evidence>
<dbReference type="AlphaFoldDB" id="A0A0V8RWA0"/>
<dbReference type="Gene3D" id="3.40.30.10">
    <property type="entry name" value="Glutaredoxin"/>
    <property type="match status" value="1"/>
</dbReference>
<keyword evidence="2" id="KW-1185">Reference proteome</keyword>
<comment type="caution">
    <text evidence="1">The sequence shown here is derived from an EMBL/GenBank/DDBJ whole genome shotgun (WGS) entry which is preliminary data.</text>
</comment>
<gene>
    <name evidence="1" type="ORF">CF15_06120</name>
</gene>
<organism evidence="1 2">
    <name type="scientific">Pyrodictium occultum</name>
    <dbReference type="NCBI Taxonomy" id="2309"/>
    <lineage>
        <taxon>Archaea</taxon>
        <taxon>Thermoproteota</taxon>
        <taxon>Thermoprotei</taxon>
        <taxon>Desulfurococcales</taxon>
        <taxon>Pyrodictiaceae</taxon>
        <taxon>Pyrodictium</taxon>
    </lineage>
</organism>
<name>A0A0V8RWA0_PYROC</name>
<sequence length="147" mass="15359">MHRGLSVSAAEAGAAVPVYEAGIALEAEAAFAADIEIHVCGALDPATEELIANARKAAKILKEEYGIEALIIPSTVYWDIAHIGTITPYNLPVLVINGMEVSEGRVPGVEEIVDTALSLLGYKGDKPHGLPLFKGHDDAVSAAASAW</sequence>
<evidence type="ECO:0000313" key="1">
    <source>
        <dbReference type="EMBL" id="KSW12317.1"/>
    </source>
</evidence>
<dbReference type="STRING" id="2309.CF15_06120"/>
<proteinExistence type="predicted"/>
<protein>
    <recommendedName>
        <fullName evidence="3">Thioredoxin-like fold domain-containing protein</fullName>
    </recommendedName>
</protein>
<evidence type="ECO:0000313" key="2">
    <source>
        <dbReference type="Proteomes" id="UP000053352"/>
    </source>
</evidence>
<dbReference type="EMBL" id="LNTB01000001">
    <property type="protein sequence ID" value="KSW12317.1"/>
    <property type="molecule type" value="Genomic_DNA"/>
</dbReference>
<reference evidence="1 2" key="1">
    <citation type="submission" date="2015-11" db="EMBL/GenBank/DDBJ databases">
        <title>Genome sequence of Pyrodictium occultum PL-19, a marine hyperthermophilic archaeon isolated from Volcano, Italy.</title>
        <authorList>
            <person name="Utturkar S."/>
            <person name="Huber H."/>
            <person name="Leptihn S."/>
            <person name="Brown S."/>
            <person name="Stetter K.O."/>
            <person name="Podar M."/>
        </authorList>
    </citation>
    <scope>NUCLEOTIDE SEQUENCE [LARGE SCALE GENOMIC DNA]</scope>
    <source>
        <strain evidence="1 2">PL-19</strain>
    </source>
</reference>
<accession>A0A0V8RWA0</accession>
<dbReference type="Proteomes" id="UP000053352">
    <property type="component" value="Unassembled WGS sequence"/>
</dbReference>